<evidence type="ECO:0000259" key="4">
    <source>
        <dbReference type="PROSITE" id="PS51891"/>
    </source>
</evidence>
<dbReference type="InterPro" id="IPR052355">
    <property type="entry name" value="CENP-V-like"/>
</dbReference>
<dbReference type="Pfam" id="PF04828">
    <property type="entry name" value="GFA"/>
    <property type="match status" value="2"/>
</dbReference>
<organism evidence="5 6">
    <name type="scientific">Xylaria hypoxylon</name>
    <dbReference type="NCBI Taxonomy" id="37992"/>
    <lineage>
        <taxon>Eukaryota</taxon>
        <taxon>Fungi</taxon>
        <taxon>Dikarya</taxon>
        <taxon>Ascomycota</taxon>
        <taxon>Pezizomycotina</taxon>
        <taxon>Sordariomycetes</taxon>
        <taxon>Xylariomycetidae</taxon>
        <taxon>Xylariales</taxon>
        <taxon>Xylariaceae</taxon>
        <taxon>Xylaria</taxon>
    </lineage>
</organism>
<evidence type="ECO:0000256" key="2">
    <source>
        <dbReference type="ARBA" id="ARBA00022723"/>
    </source>
</evidence>
<sequence length="314" mass="35130">MSDQEATLKTYRANCHCAAYVYEVTLPEISTASQCNCSVCYKKGALWVFPKPNDVKFIKGDPATLTNYTFGKRNFTHKVSSQFCPTCGNSIMFVGHLEPPKLGENKEPENGINIRLFQHGQVDVWKLPLTKFDGAASLKPVYEPPKFTGQEPTAEVEGGKLYTGSCHCGAVTLALKSKPLDNDSTEKFIDCNCSICVKTQLTMNVRAQAGYVWMYPNKTQVVIEGKENLGKYLFGRKFGKKTFCRICGVPIHNRVMQFTEEELATKSKKDRDWILGGQALAPINLRIINGLDVNDLKVTQFDGYSVWQPPYVEP</sequence>
<dbReference type="OrthoDB" id="2993351at2759"/>
<feature type="domain" description="CENP-V/GFA" evidence="4">
    <location>
        <begin position="11"/>
        <end position="133"/>
    </location>
</feature>
<dbReference type="STRING" id="37992.A0A4Z0ZAR3"/>
<evidence type="ECO:0000256" key="1">
    <source>
        <dbReference type="ARBA" id="ARBA00005495"/>
    </source>
</evidence>
<feature type="domain" description="CENP-V/GFA" evidence="4">
    <location>
        <begin position="162"/>
        <end position="302"/>
    </location>
</feature>
<dbReference type="SUPFAM" id="SSF51316">
    <property type="entry name" value="Mss4-like"/>
    <property type="match status" value="2"/>
</dbReference>
<dbReference type="InterPro" id="IPR006913">
    <property type="entry name" value="CENP-V/GFA"/>
</dbReference>
<evidence type="ECO:0000313" key="6">
    <source>
        <dbReference type="Proteomes" id="UP000297716"/>
    </source>
</evidence>
<dbReference type="GO" id="GO:0046872">
    <property type="term" value="F:metal ion binding"/>
    <property type="evidence" value="ECO:0007669"/>
    <property type="project" value="UniProtKB-KW"/>
</dbReference>
<dbReference type="Gene3D" id="2.170.150.70">
    <property type="match status" value="2"/>
</dbReference>
<dbReference type="Proteomes" id="UP000297716">
    <property type="component" value="Unassembled WGS sequence"/>
</dbReference>
<dbReference type="PANTHER" id="PTHR28620">
    <property type="entry name" value="CENTROMERE PROTEIN V"/>
    <property type="match status" value="1"/>
</dbReference>
<dbReference type="InterPro" id="IPR011057">
    <property type="entry name" value="Mss4-like_sf"/>
</dbReference>
<gene>
    <name evidence="5" type="ORF">E0Z10_g2175</name>
</gene>
<reference evidence="5 6" key="1">
    <citation type="submission" date="2019-03" db="EMBL/GenBank/DDBJ databases">
        <title>Draft genome sequence of Xylaria hypoxylon DSM 108379, a ubiquitous saprotrophic-parasitic fungi on hardwood.</title>
        <authorList>
            <person name="Buettner E."/>
            <person name="Leonhardt S."/>
            <person name="Gebauer A.M."/>
            <person name="Liers C."/>
            <person name="Hofrichter M."/>
            <person name="Kellner H."/>
        </authorList>
    </citation>
    <scope>NUCLEOTIDE SEQUENCE [LARGE SCALE GENOMIC DNA]</scope>
    <source>
        <strain evidence="5 6">DSM 108379</strain>
    </source>
</reference>
<dbReference type="AlphaFoldDB" id="A0A4Z0ZAR3"/>
<protein>
    <recommendedName>
        <fullName evidence="4">CENP-V/GFA domain-containing protein</fullName>
    </recommendedName>
</protein>
<evidence type="ECO:0000313" key="5">
    <source>
        <dbReference type="EMBL" id="TGJ86606.1"/>
    </source>
</evidence>
<comment type="caution">
    <text evidence="5">The sequence shown here is derived from an EMBL/GenBank/DDBJ whole genome shotgun (WGS) entry which is preliminary data.</text>
</comment>
<dbReference type="EMBL" id="SKBN01000025">
    <property type="protein sequence ID" value="TGJ86606.1"/>
    <property type="molecule type" value="Genomic_DNA"/>
</dbReference>
<dbReference type="PANTHER" id="PTHR28620:SF1">
    <property type="entry name" value="CENP-V_GFA DOMAIN-CONTAINING PROTEIN"/>
    <property type="match status" value="1"/>
</dbReference>
<name>A0A4Z0ZAR3_9PEZI</name>
<proteinExistence type="inferred from homology"/>
<dbReference type="PROSITE" id="PS51891">
    <property type="entry name" value="CENP_V_GFA"/>
    <property type="match status" value="2"/>
</dbReference>
<comment type="similarity">
    <text evidence="1">Belongs to the Gfa family.</text>
</comment>
<keyword evidence="3" id="KW-0862">Zinc</keyword>
<accession>A0A4Z0ZAR3</accession>
<dbReference type="GO" id="GO:0016846">
    <property type="term" value="F:carbon-sulfur lyase activity"/>
    <property type="evidence" value="ECO:0007669"/>
    <property type="project" value="InterPro"/>
</dbReference>
<evidence type="ECO:0000256" key="3">
    <source>
        <dbReference type="ARBA" id="ARBA00022833"/>
    </source>
</evidence>
<keyword evidence="6" id="KW-1185">Reference proteome</keyword>
<keyword evidence="2" id="KW-0479">Metal-binding</keyword>